<reference evidence="6" key="1">
    <citation type="submission" date="2022-07" db="EMBL/GenBank/DDBJ databases">
        <title>Phylogenomic reconstructions and comparative analyses of Kickxellomycotina fungi.</title>
        <authorList>
            <person name="Reynolds N.K."/>
            <person name="Stajich J.E."/>
            <person name="Barry K."/>
            <person name="Grigoriev I.V."/>
            <person name="Crous P."/>
            <person name="Smith M.E."/>
        </authorList>
    </citation>
    <scope>NUCLEOTIDE SEQUENCE</scope>
    <source>
        <strain evidence="6">NRRL 1565</strain>
    </source>
</reference>
<evidence type="ECO:0000256" key="3">
    <source>
        <dbReference type="ARBA" id="ARBA00022989"/>
    </source>
</evidence>
<comment type="caution">
    <text evidence="6">The sequence shown here is derived from an EMBL/GenBank/DDBJ whole genome shotgun (WGS) entry which is preliminary data.</text>
</comment>
<gene>
    <name evidence="6" type="ORF">H4R20_007183</name>
</gene>
<dbReference type="EMBL" id="JANBUO010003805">
    <property type="protein sequence ID" value="KAJ2789434.1"/>
    <property type="molecule type" value="Genomic_DNA"/>
</dbReference>
<evidence type="ECO:0000256" key="4">
    <source>
        <dbReference type="ARBA" id="ARBA00023136"/>
    </source>
</evidence>
<dbReference type="InterPro" id="IPR018499">
    <property type="entry name" value="Tetraspanin/Peripherin"/>
</dbReference>
<evidence type="ECO:0000313" key="7">
    <source>
        <dbReference type="Proteomes" id="UP001140094"/>
    </source>
</evidence>
<feature type="transmembrane region" description="Helical" evidence="5">
    <location>
        <begin position="64"/>
        <end position="86"/>
    </location>
</feature>
<dbReference type="Pfam" id="PF00335">
    <property type="entry name" value="Tetraspanin"/>
    <property type="match status" value="1"/>
</dbReference>
<name>A0A9W8HTB4_9FUNG</name>
<feature type="transmembrane region" description="Helical" evidence="5">
    <location>
        <begin position="92"/>
        <end position="114"/>
    </location>
</feature>
<comment type="subcellular location">
    <subcellularLocation>
        <location evidence="1">Membrane</location>
        <topology evidence="1">Multi-pass membrane protein</topology>
    </subcellularLocation>
</comment>
<keyword evidence="4 5" id="KW-0472">Membrane</keyword>
<sequence>MRAAEVGSDLSLKLKYSVRIGFGLVTACYMLTGISALAAGGYFMATNDTSRRSAMLTTNVLRSLLAAGIYIVISALVGVYGSLAPLTRKSWLIAYIVLIVGAVLIETGIGIWMWSRTLDIDDLYGYNWRHLWSDEIKRSFQDKANCCGYLNMHDSPAPGSASCTDTVMPYGCMVSVQQYTHGYLTYIYSWLFGF</sequence>
<evidence type="ECO:0000313" key="6">
    <source>
        <dbReference type="EMBL" id="KAJ2789434.1"/>
    </source>
</evidence>
<dbReference type="GO" id="GO:0016020">
    <property type="term" value="C:membrane"/>
    <property type="evidence" value="ECO:0007669"/>
    <property type="project" value="UniProtKB-SubCell"/>
</dbReference>
<evidence type="ECO:0000256" key="2">
    <source>
        <dbReference type="ARBA" id="ARBA00022692"/>
    </source>
</evidence>
<keyword evidence="7" id="KW-1185">Reference proteome</keyword>
<proteinExistence type="predicted"/>
<keyword evidence="2 5" id="KW-0812">Transmembrane</keyword>
<feature type="non-terminal residue" evidence="6">
    <location>
        <position position="194"/>
    </location>
</feature>
<dbReference type="Proteomes" id="UP001140094">
    <property type="component" value="Unassembled WGS sequence"/>
</dbReference>
<keyword evidence="3 5" id="KW-1133">Transmembrane helix</keyword>
<evidence type="ECO:0008006" key="8">
    <source>
        <dbReference type="Google" id="ProtNLM"/>
    </source>
</evidence>
<dbReference type="AlphaFoldDB" id="A0A9W8HTB4"/>
<dbReference type="OrthoDB" id="2279611at2759"/>
<organism evidence="6 7">
    <name type="scientific">Coemansia guatemalensis</name>
    <dbReference type="NCBI Taxonomy" id="2761395"/>
    <lineage>
        <taxon>Eukaryota</taxon>
        <taxon>Fungi</taxon>
        <taxon>Fungi incertae sedis</taxon>
        <taxon>Zoopagomycota</taxon>
        <taxon>Kickxellomycotina</taxon>
        <taxon>Kickxellomycetes</taxon>
        <taxon>Kickxellales</taxon>
        <taxon>Kickxellaceae</taxon>
        <taxon>Coemansia</taxon>
    </lineage>
</organism>
<accession>A0A9W8HTB4</accession>
<feature type="transmembrane region" description="Helical" evidence="5">
    <location>
        <begin position="20"/>
        <end position="43"/>
    </location>
</feature>
<evidence type="ECO:0000256" key="5">
    <source>
        <dbReference type="SAM" id="Phobius"/>
    </source>
</evidence>
<evidence type="ECO:0000256" key="1">
    <source>
        <dbReference type="ARBA" id="ARBA00004141"/>
    </source>
</evidence>
<protein>
    <recommendedName>
        <fullName evidence="8">Tetraspanin</fullName>
    </recommendedName>
</protein>